<keyword evidence="7 8" id="KW-0092">Biotin</keyword>
<dbReference type="PANTHER" id="PTHR45266">
    <property type="entry name" value="OXALOACETATE DECARBOXYLASE ALPHA CHAIN"/>
    <property type="match status" value="1"/>
</dbReference>
<evidence type="ECO:0000259" key="10">
    <source>
        <dbReference type="PROSITE" id="PS50968"/>
    </source>
</evidence>
<comment type="pathway">
    <text evidence="1 8">Lipid metabolism; fatty acid biosynthesis.</text>
</comment>
<evidence type="ECO:0000256" key="7">
    <source>
        <dbReference type="ARBA" id="ARBA00023267"/>
    </source>
</evidence>
<dbReference type="SUPFAM" id="SSF51230">
    <property type="entry name" value="Single hybrid motif"/>
    <property type="match status" value="1"/>
</dbReference>
<keyword evidence="3 8" id="KW-0444">Lipid biosynthesis</keyword>
<dbReference type="NCBIfam" id="TIGR00531">
    <property type="entry name" value="BCCP"/>
    <property type="match status" value="1"/>
</dbReference>
<gene>
    <name evidence="11" type="primary">accB</name>
    <name evidence="11" type="ORF">IAD19_03250</name>
</gene>
<comment type="caution">
    <text evidence="11">The sequence shown here is derived from an EMBL/GenBank/DDBJ whole genome shotgun (WGS) entry which is preliminary data.</text>
</comment>
<dbReference type="PROSITE" id="PS00188">
    <property type="entry name" value="BIOTIN"/>
    <property type="match status" value="1"/>
</dbReference>
<feature type="domain" description="Lipoyl-binding" evidence="10">
    <location>
        <begin position="95"/>
        <end position="171"/>
    </location>
</feature>
<dbReference type="InterPro" id="IPR001249">
    <property type="entry name" value="AcCoA_biotinCC"/>
</dbReference>
<dbReference type="CDD" id="cd06850">
    <property type="entry name" value="biotinyl_domain"/>
    <property type="match status" value="1"/>
</dbReference>
<evidence type="ECO:0000256" key="9">
    <source>
        <dbReference type="SAM" id="MobiDB-lite"/>
    </source>
</evidence>
<evidence type="ECO:0000256" key="8">
    <source>
        <dbReference type="RuleBase" id="RU364072"/>
    </source>
</evidence>
<evidence type="ECO:0000313" key="12">
    <source>
        <dbReference type="Proteomes" id="UP000824082"/>
    </source>
</evidence>
<dbReference type="PANTHER" id="PTHR45266:SF3">
    <property type="entry name" value="OXALOACETATE DECARBOXYLASE ALPHA CHAIN"/>
    <property type="match status" value="1"/>
</dbReference>
<evidence type="ECO:0000256" key="5">
    <source>
        <dbReference type="ARBA" id="ARBA00023098"/>
    </source>
</evidence>
<feature type="region of interest" description="Disordered" evidence="9">
    <location>
        <begin position="71"/>
        <end position="98"/>
    </location>
</feature>
<keyword evidence="4 8" id="KW-0276">Fatty acid metabolism</keyword>
<reference evidence="11" key="1">
    <citation type="submission" date="2020-10" db="EMBL/GenBank/DDBJ databases">
        <authorList>
            <person name="Gilroy R."/>
        </authorList>
    </citation>
    <scope>NUCLEOTIDE SEQUENCE</scope>
    <source>
        <strain evidence="11">4509</strain>
    </source>
</reference>
<protein>
    <recommendedName>
        <fullName evidence="2 8">Biotin carboxyl carrier protein of acetyl-CoA carboxylase</fullName>
    </recommendedName>
</protein>
<dbReference type="PROSITE" id="PS50968">
    <property type="entry name" value="BIOTINYL_LIPOYL"/>
    <property type="match status" value="1"/>
</dbReference>
<reference evidence="11" key="2">
    <citation type="journal article" date="2021" name="PeerJ">
        <title>Extensive microbial diversity within the chicken gut microbiome revealed by metagenomics and culture.</title>
        <authorList>
            <person name="Gilroy R."/>
            <person name="Ravi A."/>
            <person name="Getino M."/>
            <person name="Pursley I."/>
            <person name="Horton D.L."/>
            <person name="Alikhan N.F."/>
            <person name="Baker D."/>
            <person name="Gharbi K."/>
            <person name="Hall N."/>
            <person name="Watson M."/>
            <person name="Adriaenssens E.M."/>
            <person name="Foster-Nyarko E."/>
            <person name="Jarju S."/>
            <person name="Secka A."/>
            <person name="Antonio M."/>
            <person name="Oren A."/>
            <person name="Chaudhuri R.R."/>
            <person name="La Ragione R."/>
            <person name="Hildebrand F."/>
            <person name="Pallen M.J."/>
        </authorList>
    </citation>
    <scope>NUCLEOTIDE SEQUENCE</scope>
    <source>
        <strain evidence="11">4509</strain>
    </source>
</reference>
<sequence>MGFSVKEIKDLMDKMQQTGLGELEVEDEGYTLKLSAKKAKKTVENVMMAPAAPVVSAAPIAAAPVAAAPAAPAAAASADDSEEAKKEESSKEEEGTVVTAPTVGTYYAAAGPDKPPFVKPGQAVSKGDVLYIIEAMKVMNEIKSEMDGTIGKIFVKNGDPVEFGQPILTIV</sequence>
<dbReference type="GO" id="GO:0003989">
    <property type="term" value="F:acetyl-CoA carboxylase activity"/>
    <property type="evidence" value="ECO:0007669"/>
    <property type="project" value="InterPro"/>
</dbReference>
<dbReference type="Gene3D" id="2.40.50.100">
    <property type="match status" value="1"/>
</dbReference>
<organism evidence="11 12">
    <name type="scientific">Candidatus Egerieicola faecale</name>
    <dbReference type="NCBI Taxonomy" id="2840774"/>
    <lineage>
        <taxon>Bacteria</taxon>
        <taxon>Bacillati</taxon>
        <taxon>Bacillota</taxon>
        <taxon>Clostridia</taxon>
        <taxon>Eubacteriales</taxon>
        <taxon>Oscillospiraceae</taxon>
        <taxon>Oscillospiraceae incertae sedis</taxon>
        <taxon>Candidatus Egerieicola</taxon>
    </lineage>
</organism>
<evidence type="ECO:0000256" key="3">
    <source>
        <dbReference type="ARBA" id="ARBA00022516"/>
    </source>
</evidence>
<dbReference type="InterPro" id="IPR001882">
    <property type="entry name" value="Biotin_BS"/>
</dbReference>
<proteinExistence type="predicted"/>
<feature type="compositionally biased region" description="Basic and acidic residues" evidence="9">
    <location>
        <begin position="83"/>
        <end position="94"/>
    </location>
</feature>
<dbReference type="Pfam" id="PF00364">
    <property type="entry name" value="Biotin_lipoyl"/>
    <property type="match status" value="1"/>
</dbReference>
<comment type="function">
    <text evidence="8">This protein is a component of the acetyl coenzyme A carboxylase complex; first, biotin carboxylase catalyzes the carboxylation of the carrier protein and then the transcarboxylase transfers the carboxyl group to form malonyl-CoA.</text>
</comment>
<dbReference type="InterPro" id="IPR050709">
    <property type="entry name" value="Biotin_Carboxyl_Carrier/Decarb"/>
</dbReference>
<evidence type="ECO:0000256" key="6">
    <source>
        <dbReference type="ARBA" id="ARBA00023160"/>
    </source>
</evidence>
<dbReference type="GO" id="GO:0006633">
    <property type="term" value="P:fatty acid biosynthetic process"/>
    <property type="evidence" value="ECO:0007669"/>
    <property type="project" value="UniProtKB-KW"/>
</dbReference>
<dbReference type="AlphaFoldDB" id="A0A9D1LK39"/>
<name>A0A9D1LK39_9FIRM</name>
<keyword evidence="6 8" id="KW-0275">Fatty acid biosynthesis</keyword>
<accession>A0A9D1LK39</accession>
<evidence type="ECO:0000256" key="2">
    <source>
        <dbReference type="ARBA" id="ARBA00017562"/>
    </source>
</evidence>
<dbReference type="InterPro" id="IPR011053">
    <property type="entry name" value="Single_hybrid_motif"/>
</dbReference>
<dbReference type="EMBL" id="DVMX01000061">
    <property type="protein sequence ID" value="HIU41547.1"/>
    <property type="molecule type" value="Genomic_DNA"/>
</dbReference>
<evidence type="ECO:0000313" key="11">
    <source>
        <dbReference type="EMBL" id="HIU41547.1"/>
    </source>
</evidence>
<dbReference type="GO" id="GO:0009317">
    <property type="term" value="C:acetyl-CoA carboxylase complex"/>
    <property type="evidence" value="ECO:0007669"/>
    <property type="project" value="InterPro"/>
</dbReference>
<keyword evidence="5 8" id="KW-0443">Lipid metabolism</keyword>
<evidence type="ECO:0000256" key="1">
    <source>
        <dbReference type="ARBA" id="ARBA00005194"/>
    </source>
</evidence>
<dbReference type="Proteomes" id="UP000824082">
    <property type="component" value="Unassembled WGS sequence"/>
</dbReference>
<dbReference type="InterPro" id="IPR000089">
    <property type="entry name" value="Biotin_lipoyl"/>
</dbReference>
<evidence type="ECO:0000256" key="4">
    <source>
        <dbReference type="ARBA" id="ARBA00022832"/>
    </source>
</evidence>
<dbReference type="PRINTS" id="PR01071">
    <property type="entry name" value="ACOABIOTINCC"/>
</dbReference>